<feature type="compositionally biased region" description="Basic and acidic residues" evidence="4">
    <location>
        <begin position="246"/>
        <end position="261"/>
    </location>
</feature>
<feature type="domain" description="ABC transporter" evidence="5">
    <location>
        <begin position="336"/>
        <end position="534"/>
    </location>
</feature>
<dbReference type="PROSITE" id="PS50893">
    <property type="entry name" value="ABC_TRANSPORTER_2"/>
    <property type="match status" value="2"/>
</dbReference>
<dbReference type="InterPro" id="IPR003439">
    <property type="entry name" value="ABC_transporter-like_ATP-bd"/>
</dbReference>
<gene>
    <name evidence="6" type="ORF">PYV00_15065</name>
</gene>
<dbReference type="InterPro" id="IPR017871">
    <property type="entry name" value="ABC_transporter-like_CS"/>
</dbReference>
<dbReference type="PROSITE" id="PS00211">
    <property type="entry name" value="ABC_TRANSPORTER_1"/>
    <property type="match status" value="2"/>
</dbReference>
<sequence length="535" mass="55926">MTFLTLDGVACAAPDGSPLFSGLTFSLGREAVGLVGRNGAGKSTLLRAIAGEVPVSAGTIARTGSVGMLAQLPPGEQATIADALAIAEPLARLDRITAGNAGEEDFALADWSLPARLEQAAAGAGLSLADPGRPIASLSGGERTRLMLAALLLGEPDVLLLDEPTNNLDRAGREAVAQLLAGWNGGAIVASHDRALLGGMDAIIELTGAGVHMVGGGWDLFERHRAAERARAHEALARGETALRQARRERQHEAEKQARRDSRGRRQAAGGSEPRIVLGARERRAQETAARLAKTGGERIEQANEAFEAARRHVEVLAPIRIALPSCGLPSGHGLVEATGLVAEAGGKRLFGPLDLTIRGPRRIALTGPNGSGKTSLIRILTGEREPARGTIRRDAARIALLDQESALIGRTGTLIEAMRRLNPGMAEQAAHAALAAFGFRNAWAAREVATLSGGERVRLALACLFSRAQPPQLLILDEPTNHLDIASVEMLETALRSYDGALLCVSHDAAFREALGLTSTIRLGDPPGKAAGGD</sequence>
<keyword evidence="3 6" id="KW-0067">ATP-binding</keyword>
<dbReference type="SMART" id="SM00382">
    <property type="entry name" value="AAA"/>
    <property type="match status" value="2"/>
</dbReference>
<feature type="region of interest" description="Disordered" evidence="4">
    <location>
        <begin position="233"/>
        <end position="275"/>
    </location>
</feature>
<dbReference type="InterPro" id="IPR027417">
    <property type="entry name" value="P-loop_NTPase"/>
</dbReference>
<organism evidence="6 7">
    <name type="scientific">Novosphingobium album</name>
    <name type="common">ex Liu et al. 2023</name>
    <dbReference type="NCBI Taxonomy" id="3031130"/>
    <lineage>
        <taxon>Bacteria</taxon>
        <taxon>Pseudomonadati</taxon>
        <taxon>Pseudomonadota</taxon>
        <taxon>Alphaproteobacteria</taxon>
        <taxon>Sphingomonadales</taxon>
        <taxon>Sphingomonadaceae</taxon>
        <taxon>Novosphingobium</taxon>
    </lineage>
</organism>
<accession>A0ABT5WSJ8</accession>
<dbReference type="EMBL" id="JARESE010000050">
    <property type="protein sequence ID" value="MDE8653026.1"/>
    <property type="molecule type" value="Genomic_DNA"/>
</dbReference>
<dbReference type="Gene3D" id="3.40.50.300">
    <property type="entry name" value="P-loop containing nucleotide triphosphate hydrolases"/>
    <property type="match status" value="2"/>
</dbReference>
<dbReference type="InterPro" id="IPR050611">
    <property type="entry name" value="ABCF"/>
</dbReference>
<comment type="caution">
    <text evidence="6">The sequence shown here is derived from an EMBL/GenBank/DDBJ whole genome shotgun (WGS) entry which is preliminary data.</text>
</comment>
<name>A0ABT5WSJ8_9SPHN</name>
<proteinExistence type="predicted"/>
<evidence type="ECO:0000256" key="4">
    <source>
        <dbReference type="SAM" id="MobiDB-lite"/>
    </source>
</evidence>
<dbReference type="InterPro" id="IPR003593">
    <property type="entry name" value="AAA+_ATPase"/>
</dbReference>
<evidence type="ECO:0000256" key="2">
    <source>
        <dbReference type="ARBA" id="ARBA00022741"/>
    </source>
</evidence>
<keyword evidence="7" id="KW-1185">Reference proteome</keyword>
<dbReference type="PANTHER" id="PTHR19211">
    <property type="entry name" value="ATP-BINDING TRANSPORT PROTEIN-RELATED"/>
    <property type="match status" value="1"/>
</dbReference>
<dbReference type="Proteomes" id="UP001216253">
    <property type="component" value="Unassembled WGS sequence"/>
</dbReference>
<dbReference type="GO" id="GO:0005524">
    <property type="term" value="F:ATP binding"/>
    <property type="evidence" value="ECO:0007669"/>
    <property type="project" value="UniProtKB-KW"/>
</dbReference>
<dbReference type="CDD" id="cd03221">
    <property type="entry name" value="ABCF_EF-3"/>
    <property type="match status" value="2"/>
</dbReference>
<evidence type="ECO:0000313" key="7">
    <source>
        <dbReference type="Proteomes" id="UP001216253"/>
    </source>
</evidence>
<dbReference type="RefSeq" id="WP_275229130.1">
    <property type="nucleotide sequence ID" value="NZ_JARESE010000050.1"/>
</dbReference>
<evidence type="ECO:0000259" key="5">
    <source>
        <dbReference type="PROSITE" id="PS50893"/>
    </source>
</evidence>
<evidence type="ECO:0000313" key="6">
    <source>
        <dbReference type="EMBL" id="MDE8653026.1"/>
    </source>
</evidence>
<reference evidence="6 7" key="1">
    <citation type="submission" date="2023-03" db="EMBL/GenBank/DDBJ databases">
        <title>NovoSphingobium album sp. nov. isolated from polycyclic aromatic hydrocarbons- and heavy-metal polluted soil.</title>
        <authorList>
            <person name="Liu Z."/>
            <person name="Wang K."/>
        </authorList>
    </citation>
    <scope>NUCLEOTIDE SEQUENCE [LARGE SCALE GENOMIC DNA]</scope>
    <source>
        <strain evidence="6 7">H3SJ31-1</strain>
    </source>
</reference>
<protein>
    <submittedName>
        <fullName evidence="6">ABC-F family ATP-binding cassette domain-containing protein</fullName>
    </submittedName>
</protein>
<feature type="domain" description="ABC transporter" evidence="5">
    <location>
        <begin position="4"/>
        <end position="233"/>
    </location>
</feature>
<dbReference type="Pfam" id="PF00005">
    <property type="entry name" value="ABC_tran"/>
    <property type="match status" value="2"/>
</dbReference>
<evidence type="ECO:0000256" key="1">
    <source>
        <dbReference type="ARBA" id="ARBA00022737"/>
    </source>
</evidence>
<evidence type="ECO:0000256" key="3">
    <source>
        <dbReference type="ARBA" id="ARBA00022840"/>
    </source>
</evidence>
<dbReference type="PANTHER" id="PTHR19211:SF6">
    <property type="entry name" value="BLL7188 PROTEIN"/>
    <property type="match status" value="1"/>
</dbReference>
<keyword evidence="2" id="KW-0547">Nucleotide-binding</keyword>
<keyword evidence="1" id="KW-0677">Repeat</keyword>
<dbReference type="SUPFAM" id="SSF52540">
    <property type="entry name" value="P-loop containing nucleoside triphosphate hydrolases"/>
    <property type="match status" value="2"/>
</dbReference>